<reference evidence="2 3" key="1">
    <citation type="submission" date="2017-06" db="EMBL/GenBank/DDBJ databases">
        <title>Azoarcus.</title>
        <authorList>
            <person name="Woo J.-H."/>
            <person name="Kim H.-S."/>
        </authorList>
    </citation>
    <scope>NUCLEOTIDE SEQUENCE [LARGE SCALE GENOMIC DNA]</scope>
    <source>
        <strain evidence="2 3">TSPY31</strain>
    </source>
</reference>
<proteinExistence type="predicted"/>
<keyword evidence="3" id="KW-1185">Reference proteome</keyword>
<dbReference type="CDD" id="cd03024">
    <property type="entry name" value="DsbA_FrnE"/>
    <property type="match status" value="1"/>
</dbReference>
<accession>A0A2U8GKE8</accession>
<evidence type="ECO:0000313" key="2">
    <source>
        <dbReference type="EMBL" id="AWI74019.1"/>
    </source>
</evidence>
<dbReference type="SUPFAM" id="SSF52833">
    <property type="entry name" value="Thioredoxin-like"/>
    <property type="match status" value="1"/>
</dbReference>
<evidence type="ECO:0000259" key="1">
    <source>
        <dbReference type="Pfam" id="PF01323"/>
    </source>
</evidence>
<dbReference type="PANTHER" id="PTHR13887">
    <property type="entry name" value="GLUTATHIONE S-TRANSFERASE KAPPA"/>
    <property type="match status" value="1"/>
</dbReference>
<evidence type="ECO:0000313" key="3">
    <source>
        <dbReference type="Proteomes" id="UP000244930"/>
    </source>
</evidence>
<gene>
    <name evidence="2" type="ORF">CEW83_01275</name>
</gene>
<dbReference type="PANTHER" id="PTHR13887:SF41">
    <property type="entry name" value="THIOREDOXIN SUPERFAMILY PROTEIN"/>
    <property type="match status" value="1"/>
</dbReference>
<organism evidence="2 3">
    <name type="scientific">Parazoarcus communis</name>
    <dbReference type="NCBI Taxonomy" id="41977"/>
    <lineage>
        <taxon>Bacteria</taxon>
        <taxon>Pseudomonadati</taxon>
        <taxon>Pseudomonadota</taxon>
        <taxon>Betaproteobacteria</taxon>
        <taxon>Rhodocyclales</taxon>
        <taxon>Zoogloeaceae</taxon>
        <taxon>Parazoarcus</taxon>
    </lineage>
</organism>
<dbReference type="InterPro" id="IPR036249">
    <property type="entry name" value="Thioredoxin-like_sf"/>
</dbReference>
<dbReference type="EMBL" id="CP022187">
    <property type="protein sequence ID" value="AWI74019.1"/>
    <property type="molecule type" value="Genomic_DNA"/>
</dbReference>
<dbReference type="InterPro" id="IPR001853">
    <property type="entry name" value="DSBA-like_thioredoxin_dom"/>
</dbReference>
<protein>
    <submittedName>
        <fullName evidence="2">Disulfide bond formation protein DsbA</fullName>
    </submittedName>
</protein>
<name>A0A2U8GKE8_9RHOO</name>
<dbReference type="AlphaFoldDB" id="A0A2U8GKE8"/>
<sequence>MLLNIDLVSDFVCPWCYIGKVRLYKAIESLRSEHQTLDFRINWLPYFLNPNTPPSGETYRAFLEAKFGSAAEVDALHARVAEAGAPDGVHFDFDRIAIRPNTMLAHRLTYGLQARGARQERIRAVTDGVFEAHFNLGKNIGDAEVLADIAAACGESRERTLAYLESGENLTSVRRMAEQVQKQGISGVPFFIIDRKLALSGAQSSTAIGAAILQALG</sequence>
<feature type="domain" description="DSBA-like thioredoxin" evidence="1">
    <location>
        <begin position="5"/>
        <end position="206"/>
    </location>
</feature>
<dbReference type="GO" id="GO:0016491">
    <property type="term" value="F:oxidoreductase activity"/>
    <property type="evidence" value="ECO:0007669"/>
    <property type="project" value="InterPro"/>
</dbReference>
<dbReference type="Gene3D" id="3.40.30.10">
    <property type="entry name" value="Glutaredoxin"/>
    <property type="match status" value="1"/>
</dbReference>
<dbReference type="Pfam" id="PF01323">
    <property type="entry name" value="DSBA"/>
    <property type="match status" value="1"/>
</dbReference>
<dbReference type="Proteomes" id="UP000244930">
    <property type="component" value="Chromosome"/>
</dbReference>
<dbReference type="KEGG" id="acom:CEW83_01275"/>